<organism evidence="2 3">
    <name type="scientific">Anseongella ginsenosidimutans</name>
    <dbReference type="NCBI Taxonomy" id="496056"/>
    <lineage>
        <taxon>Bacteria</taxon>
        <taxon>Pseudomonadati</taxon>
        <taxon>Bacteroidota</taxon>
        <taxon>Sphingobacteriia</taxon>
        <taxon>Sphingobacteriales</taxon>
        <taxon>Sphingobacteriaceae</taxon>
        <taxon>Anseongella</taxon>
    </lineage>
</organism>
<dbReference type="AlphaFoldDB" id="A0A4R3KR69"/>
<name>A0A4R3KR69_9SPHI</name>
<dbReference type="PROSITE" id="PS51257">
    <property type="entry name" value="PROKAR_LIPOPROTEIN"/>
    <property type="match status" value="1"/>
</dbReference>
<accession>A0A4R3KR69</accession>
<dbReference type="OrthoDB" id="9792011at2"/>
<comment type="caution">
    <text evidence="2">The sequence shown here is derived from an EMBL/GenBank/DDBJ whole genome shotgun (WGS) entry which is preliminary data.</text>
</comment>
<gene>
    <name evidence="2" type="ORF">EDD80_10544</name>
</gene>
<sequence length="248" mass="27557">MKLKRILYFSIAVAASVSFTSCLNDDSDPGEIRPGFISFINAMPDTAALDFYVSATQDVFEQDQLGDAPISYTRRYPTSSYIQAQPYNYLLTVTHAEDDSILFQSIMPINQDVYYSVYIYSTPDSIKGIMREDNFESPSQGMAKVRFINLGKETPEVDLVAEGETTPWFSDIKFQEVSGDYEEVEAGAHMLNIKDSSTGDVLASGTVDLEDSKVYTIWVRGINEGTGQKALGLESIEHEEVEPTTTTP</sequence>
<reference evidence="2 3" key="1">
    <citation type="submission" date="2019-03" db="EMBL/GenBank/DDBJ databases">
        <title>Genomic Encyclopedia of Type Strains, Phase IV (KMG-IV): sequencing the most valuable type-strain genomes for metagenomic binning, comparative biology and taxonomic classification.</title>
        <authorList>
            <person name="Goeker M."/>
        </authorList>
    </citation>
    <scope>NUCLEOTIDE SEQUENCE [LARGE SCALE GENOMIC DNA]</scope>
    <source>
        <strain evidence="2 3">DSM 21100</strain>
    </source>
</reference>
<dbReference type="InterPro" id="IPR025510">
    <property type="entry name" value="DUF4397"/>
</dbReference>
<protein>
    <submittedName>
        <fullName evidence="2">Uncharacterized protein DUF4397</fullName>
    </submittedName>
</protein>
<evidence type="ECO:0000313" key="2">
    <source>
        <dbReference type="EMBL" id="TCS87231.1"/>
    </source>
</evidence>
<evidence type="ECO:0000313" key="3">
    <source>
        <dbReference type="Proteomes" id="UP000295807"/>
    </source>
</evidence>
<keyword evidence="3" id="KW-1185">Reference proteome</keyword>
<proteinExistence type="predicted"/>
<dbReference type="RefSeq" id="WP_132129032.1">
    <property type="nucleotide sequence ID" value="NZ_CP042432.1"/>
</dbReference>
<dbReference type="Proteomes" id="UP000295807">
    <property type="component" value="Unassembled WGS sequence"/>
</dbReference>
<dbReference type="Pfam" id="PF14344">
    <property type="entry name" value="DUF4397"/>
    <property type="match status" value="1"/>
</dbReference>
<dbReference type="EMBL" id="SMAD01000005">
    <property type="protein sequence ID" value="TCS87231.1"/>
    <property type="molecule type" value="Genomic_DNA"/>
</dbReference>
<evidence type="ECO:0000259" key="1">
    <source>
        <dbReference type="Pfam" id="PF14344"/>
    </source>
</evidence>
<feature type="domain" description="DUF4397" evidence="1">
    <location>
        <begin position="36"/>
        <end position="159"/>
    </location>
</feature>